<gene>
    <name evidence="1" type="ORF">CROQUDRAFT_665769</name>
</gene>
<dbReference type="Proteomes" id="UP000886653">
    <property type="component" value="Unassembled WGS sequence"/>
</dbReference>
<keyword evidence="2" id="KW-1185">Reference proteome</keyword>
<dbReference type="EMBL" id="MU167491">
    <property type="protein sequence ID" value="KAG0139989.1"/>
    <property type="molecule type" value="Genomic_DNA"/>
</dbReference>
<evidence type="ECO:0000313" key="1">
    <source>
        <dbReference type="EMBL" id="KAG0139989.1"/>
    </source>
</evidence>
<accession>A0A9P6T627</accession>
<comment type="caution">
    <text evidence="1">The sequence shown here is derived from an EMBL/GenBank/DDBJ whole genome shotgun (WGS) entry which is preliminary data.</text>
</comment>
<evidence type="ECO:0000313" key="2">
    <source>
        <dbReference type="Proteomes" id="UP000886653"/>
    </source>
</evidence>
<proteinExistence type="predicted"/>
<protein>
    <submittedName>
        <fullName evidence="1">Uncharacterized protein</fullName>
    </submittedName>
</protein>
<sequence length="153" mass="17532">MPRSTVTPLDCPIPDMNLITYNVLSKAMKKDHGEDLTQSKVLASTNHFTQARFVFIRAMVTNWAYNCGKYPGKSQWEVIDAKLHDLCQETVHALDIMSVSWRKMDGIFPVTSPSTRCPTKPSPSQPKLECLRLSQSWMHAFQESKPWMRFCIP</sequence>
<reference evidence="1" key="1">
    <citation type="submission" date="2013-11" db="EMBL/GenBank/DDBJ databases">
        <title>Genome sequence of the fusiform rust pathogen reveals effectors for host alternation and coevolution with pine.</title>
        <authorList>
            <consortium name="DOE Joint Genome Institute"/>
            <person name="Smith K."/>
            <person name="Pendleton A."/>
            <person name="Kubisiak T."/>
            <person name="Anderson C."/>
            <person name="Salamov A."/>
            <person name="Aerts A."/>
            <person name="Riley R."/>
            <person name="Clum A."/>
            <person name="Lindquist E."/>
            <person name="Ence D."/>
            <person name="Campbell M."/>
            <person name="Kronenberg Z."/>
            <person name="Feau N."/>
            <person name="Dhillon B."/>
            <person name="Hamelin R."/>
            <person name="Burleigh J."/>
            <person name="Smith J."/>
            <person name="Yandell M."/>
            <person name="Nelson C."/>
            <person name="Grigoriev I."/>
            <person name="Davis J."/>
        </authorList>
    </citation>
    <scope>NUCLEOTIDE SEQUENCE</scope>
    <source>
        <strain evidence="1">G11</strain>
    </source>
</reference>
<organism evidence="1 2">
    <name type="scientific">Cronartium quercuum f. sp. fusiforme G11</name>
    <dbReference type="NCBI Taxonomy" id="708437"/>
    <lineage>
        <taxon>Eukaryota</taxon>
        <taxon>Fungi</taxon>
        <taxon>Dikarya</taxon>
        <taxon>Basidiomycota</taxon>
        <taxon>Pucciniomycotina</taxon>
        <taxon>Pucciniomycetes</taxon>
        <taxon>Pucciniales</taxon>
        <taxon>Coleosporiaceae</taxon>
        <taxon>Cronartium</taxon>
    </lineage>
</organism>
<dbReference type="AlphaFoldDB" id="A0A9P6T627"/>
<feature type="non-terminal residue" evidence="1">
    <location>
        <position position="153"/>
    </location>
</feature>
<name>A0A9P6T627_9BASI</name>